<dbReference type="EMBL" id="BK015797">
    <property type="protein sequence ID" value="DAE25454.1"/>
    <property type="molecule type" value="Genomic_DNA"/>
</dbReference>
<organism evidence="1">
    <name type="scientific">Siphoviridae sp. ct6d71</name>
    <dbReference type="NCBI Taxonomy" id="2826298"/>
    <lineage>
        <taxon>Viruses</taxon>
        <taxon>Duplodnaviria</taxon>
        <taxon>Heunggongvirae</taxon>
        <taxon>Uroviricota</taxon>
        <taxon>Caudoviricetes</taxon>
    </lineage>
</organism>
<reference evidence="1" key="1">
    <citation type="journal article" date="2021" name="Proc. Natl. Acad. Sci. U.S.A.">
        <title>A Catalog of Tens of Thousands of Viruses from Human Metagenomes Reveals Hidden Associations with Chronic Diseases.</title>
        <authorList>
            <person name="Tisza M.J."/>
            <person name="Buck C.B."/>
        </authorList>
    </citation>
    <scope>NUCLEOTIDE SEQUENCE</scope>
    <source>
        <strain evidence="1">Ct6d71</strain>
    </source>
</reference>
<protein>
    <submittedName>
        <fullName evidence="1">Uncharacterized protein</fullName>
    </submittedName>
</protein>
<accession>A0A8S5R1V2</accession>
<evidence type="ECO:0000313" key="1">
    <source>
        <dbReference type="EMBL" id="DAE25454.1"/>
    </source>
</evidence>
<proteinExistence type="predicted"/>
<name>A0A8S5R1V2_9CAUD</name>
<sequence length="196" mass="23606">MAWYIDVDDNCCYEEHKVEAWHWCKNDIVAFDKWAKEHNIHCEHKQDEDFGGGFDEIIFYNHYADTDNDEKVIFKAMDEDLVLICNPRIEETGLFPFTVESIEDFHKNYLWYEGYDEEWEWNEEGFKSFSLWAKEHDIQFSRAAWDKEKYSDLLKFPMYSNRHNIVIQLILRPGDILHYSYDKRANGEFPFSIGGE</sequence>